<accession>A0A7S0DRI7</accession>
<protein>
    <submittedName>
        <fullName evidence="3">Uncharacterized protein</fullName>
    </submittedName>
</protein>
<reference evidence="3" key="1">
    <citation type="submission" date="2021-01" db="EMBL/GenBank/DDBJ databases">
        <authorList>
            <person name="Corre E."/>
            <person name="Pelletier E."/>
            <person name="Niang G."/>
            <person name="Scheremetjew M."/>
            <person name="Finn R."/>
            <person name="Kale V."/>
            <person name="Holt S."/>
            <person name="Cochrane G."/>
            <person name="Meng A."/>
            <person name="Brown T."/>
            <person name="Cohen L."/>
        </authorList>
    </citation>
    <scope>NUCLEOTIDE SEQUENCE</scope>
    <source>
        <strain evidence="3">CCMP2058</strain>
    </source>
</reference>
<keyword evidence="2" id="KW-0472">Membrane</keyword>
<feature type="compositionally biased region" description="Basic and acidic residues" evidence="1">
    <location>
        <begin position="75"/>
        <end position="89"/>
    </location>
</feature>
<dbReference type="AlphaFoldDB" id="A0A7S0DRI7"/>
<feature type="compositionally biased region" description="Basic residues" evidence="1">
    <location>
        <begin position="94"/>
        <end position="132"/>
    </location>
</feature>
<feature type="region of interest" description="Disordered" evidence="1">
    <location>
        <begin position="56"/>
        <end position="132"/>
    </location>
</feature>
<organism evidence="3">
    <name type="scientific">Amorphochlora amoebiformis</name>
    <dbReference type="NCBI Taxonomy" id="1561963"/>
    <lineage>
        <taxon>Eukaryota</taxon>
        <taxon>Sar</taxon>
        <taxon>Rhizaria</taxon>
        <taxon>Cercozoa</taxon>
        <taxon>Chlorarachniophyceae</taxon>
        <taxon>Amorphochlora</taxon>
    </lineage>
</organism>
<dbReference type="EMBL" id="HBEM01028427">
    <property type="protein sequence ID" value="CAD8460461.1"/>
    <property type="molecule type" value="Transcribed_RNA"/>
</dbReference>
<evidence type="ECO:0000313" key="3">
    <source>
        <dbReference type="EMBL" id="CAD8460461.1"/>
    </source>
</evidence>
<feature type="transmembrane region" description="Helical" evidence="2">
    <location>
        <begin position="12"/>
        <end position="33"/>
    </location>
</feature>
<sequence>MRSRVVVCRGVVYVAVCMFLVGKLLPYTHRVYVEKGLNTRKRPYLGDRGVAKRISQKAKGLEGLKSKLSKRKRESLRSVPKEQPRKPKPEFLMSRKRNRDRKRKSKLSKGLKRFRSRKRKRKGTAGVHKQGH</sequence>
<keyword evidence="2" id="KW-1133">Transmembrane helix</keyword>
<evidence type="ECO:0000256" key="2">
    <source>
        <dbReference type="SAM" id="Phobius"/>
    </source>
</evidence>
<name>A0A7S0DRI7_9EUKA</name>
<evidence type="ECO:0000256" key="1">
    <source>
        <dbReference type="SAM" id="MobiDB-lite"/>
    </source>
</evidence>
<gene>
    <name evidence="3" type="ORF">LAMO00422_LOCUS19419</name>
</gene>
<keyword evidence="2" id="KW-0812">Transmembrane</keyword>
<proteinExistence type="predicted"/>